<dbReference type="InterPro" id="IPR005090">
    <property type="entry name" value="RepC_N"/>
</dbReference>
<name>A0A0F9QRM9_9ZZZZ</name>
<dbReference type="Gene3D" id="1.10.10.10">
    <property type="entry name" value="Winged helix-like DNA-binding domain superfamily/Winged helix DNA-binding domain"/>
    <property type="match status" value="1"/>
</dbReference>
<sequence>MSADKIMKTMTGLAPNGAHSPIYSAGQRDIAPSKWSLLQVIEDIREPLGLKGTSISLLRAMISFIKGDHISAAEDDGHICFASNVALAKRTHVSVQTVERHITKLVSLGLLSRRSSANGKRWARRDTSGRIVLATGLSLMPLSARYSEFVQINQTHKERAANLSILRDKCAIALASLKRYLPARPDLEALFNTARNLLRRRLPEEALMALLKNITSHIEEVAPDQTDNLRDTAPKNEGHKEPHLNQSVKEEDSFRIEVRPDEMERAYPRLCAELRTARSQTDCERRMSDIANHLDLGNLWFDIKKLGPAKTFMTLGYLLERIESIKKPRGYAFHLLQGLTNGTLAWDTLLQPMKRRKSL</sequence>
<evidence type="ECO:0000313" key="3">
    <source>
        <dbReference type="EMBL" id="KKN46895.1"/>
    </source>
</evidence>
<dbReference type="AlphaFoldDB" id="A0A0F9QRM9"/>
<organism evidence="3">
    <name type="scientific">marine sediment metagenome</name>
    <dbReference type="NCBI Taxonomy" id="412755"/>
    <lineage>
        <taxon>unclassified sequences</taxon>
        <taxon>metagenomes</taxon>
        <taxon>ecological metagenomes</taxon>
    </lineage>
</organism>
<feature type="region of interest" description="Disordered" evidence="1">
    <location>
        <begin position="223"/>
        <end position="251"/>
    </location>
</feature>
<dbReference type="InterPro" id="IPR036390">
    <property type="entry name" value="WH_DNA-bd_sf"/>
</dbReference>
<dbReference type="EMBL" id="LAZR01001306">
    <property type="protein sequence ID" value="KKN46895.1"/>
    <property type="molecule type" value="Genomic_DNA"/>
</dbReference>
<feature type="compositionally biased region" description="Basic and acidic residues" evidence="1">
    <location>
        <begin position="227"/>
        <end position="251"/>
    </location>
</feature>
<reference evidence="3" key="1">
    <citation type="journal article" date="2015" name="Nature">
        <title>Complex archaea that bridge the gap between prokaryotes and eukaryotes.</title>
        <authorList>
            <person name="Spang A."/>
            <person name="Saw J.H."/>
            <person name="Jorgensen S.L."/>
            <person name="Zaremba-Niedzwiedzka K."/>
            <person name="Martijn J."/>
            <person name="Lind A.E."/>
            <person name="van Eijk R."/>
            <person name="Schleper C."/>
            <person name="Guy L."/>
            <person name="Ettema T.J."/>
        </authorList>
    </citation>
    <scope>NUCLEOTIDE SEQUENCE</scope>
</reference>
<feature type="domain" description="Plasmid replication protein C N-terminal" evidence="2">
    <location>
        <begin position="32"/>
        <end position="178"/>
    </location>
</feature>
<evidence type="ECO:0000256" key="1">
    <source>
        <dbReference type="SAM" id="MobiDB-lite"/>
    </source>
</evidence>
<evidence type="ECO:0000259" key="2">
    <source>
        <dbReference type="Pfam" id="PF03428"/>
    </source>
</evidence>
<protein>
    <recommendedName>
        <fullName evidence="2">Plasmid replication protein C N-terminal domain-containing protein</fullName>
    </recommendedName>
</protein>
<accession>A0A0F9QRM9</accession>
<comment type="caution">
    <text evidence="3">The sequence shown here is derived from an EMBL/GenBank/DDBJ whole genome shotgun (WGS) entry which is preliminary data.</text>
</comment>
<dbReference type="Pfam" id="PF03428">
    <property type="entry name" value="RP-C"/>
    <property type="match status" value="1"/>
</dbReference>
<dbReference type="InterPro" id="IPR036388">
    <property type="entry name" value="WH-like_DNA-bd_sf"/>
</dbReference>
<gene>
    <name evidence="3" type="ORF">LCGC14_0668270</name>
</gene>
<proteinExistence type="predicted"/>
<dbReference type="SUPFAM" id="SSF46785">
    <property type="entry name" value="Winged helix' DNA-binding domain"/>
    <property type="match status" value="1"/>
</dbReference>